<dbReference type="RefSeq" id="XP_056076200.1">
    <property type="nucleotide sequence ID" value="XM_056209378.1"/>
</dbReference>
<dbReference type="EMBL" id="JAPEUX010000001">
    <property type="protein sequence ID" value="KAJ4359998.1"/>
    <property type="molecule type" value="Genomic_DNA"/>
</dbReference>
<dbReference type="InterPro" id="IPR052360">
    <property type="entry name" value="Transcr_Regulatory_Proteins"/>
</dbReference>
<proteinExistence type="predicted"/>
<dbReference type="Pfam" id="PF11951">
    <property type="entry name" value="Fungal_trans_2"/>
    <property type="match status" value="1"/>
</dbReference>
<dbReference type="PANTHER" id="PTHR36206">
    <property type="entry name" value="ASPERCRYPTIN BIOSYNTHESIS CLUSTER-SPECIFIC TRANSCRIPTION REGULATOR ATNN-RELATED"/>
    <property type="match status" value="1"/>
</dbReference>
<sequence>MSTDGFDTRFWSQACLQMAQSEASVRHALIAIGYLNRSQSGSLKSARSGLVATSGQETFLTHYNKAIRSLAERISDPSYSADVGLVSCFIFIGIEILRGNYDSAMLHYCNGLRILQTLRGKQRQSRRKTLGSDLIEKSLVPLFHRLLTTGILYGVPTELVMSLNQTPPNTPRVAFKSVLEAQFAMHELRNQGLLFIRHMGENFRPITPPPEHKLLDQQGLLFALDEWWAALEELERGMTLSEDETITAHSLKACYYTTQRLGATSPAANFTFEVMVIPCLNLTASRCRCPVTRREAVALLERNIPREGLWDAQQQAVVSRRLIEIEESEVDPITGWPTENSRVMSTQSPGIMSCCRCRGHNTNKDKPCPNKDKPRCTYCGRKYHERKDCRMEKRDLAKATRETRGTDIGVTSTTAAVAAKSRLTAVAVSDGNLSISSAASTPPASTTEVASSDARTSRQSGTDGSNGALQHLAIEDPVTSVKFISQLNADRRLYNNASYLEKKGPQASTHHDLLLQSPQSLMKLPLELREKIWTYAMRDLPSRFSIDEETYIDQLVFQPDTLPPFTFISRMLRTEVILAWIRRTRFIFSSSQGGSHDKLIRFLEQFEYGLLSVRMIGYRRDSWCWVRTLTEENSFKSIKNTEHLVKADFRSSPAYLVSRCPGITSIVITAQKLRYLSSSYSWCERNIIPLTKENLREYWCFDGLFDMQKLRHVYIYCVSEKYYQADRTDWPVNLEEVLIEGFKAKGRKVEVSFANQR</sequence>
<evidence type="ECO:0000256" key="2">
    <source>
        <dbReference type="ARBA" id="ARBA00022833"/>
    </source>
</evidence>
<keyword evidence="6" id="KW-0539">Nucleus</keyword>
<reference evidence="8" key="1">
    <citation type="submission" date="2022-10" db="EMBL/GenBank/DDBJ databases">
        <title>Tapping the CABI collections for fungal endophytes: first genome assemblies for Collariella, Neodidymelliopsis, Ascochyta clinopodiicola, Didymella pomorum, Didymosphaeria variabile, Neocosmospora piperis and Neocucurbitaria cava.</title>
        <authorList>
            <person name="Hill R."/>
        </authorList>
    </citation>
    <scope>NUCLEOTIDE SEQUENCE</scope>
    <source>
        <strain evidence="8">IMI 356815</strain>
    </source>
</reference>
<feature type="compositionally biased region" description="Polar residues" evidence="7">
    <location>
        <begin position="453"/>
        <end position="468"/>
    </location>
</feature>
<keyword evidence="3" id="KW-0805">Transcription regulation</keyword>
<organism evidence="8 9">
    <name type="scientific">Didymosphaeria variabile</name>
    <dbReference type="NCBI Taxonomy" id="1932322"/>
    <lineage>
        <taxon>Eukaryota</taxon>
        <taxon>Fungi</taxon>
        <taxon>Dikarya</taxon>
        <taxon>Ascomycota</taxon>
        <taxon>Pezizomycotina</taxon>
        <taxon>Dothideomycetes</taxon>
        <taxon>Pleosporomycetidae</taxon>
        <taxon>Pleosporales</taxon>
        <taxon>Massarineae</taxon>
        <taxon>Didymosphaeriaceae</taxon>
        <taxon>Didymosphaeria</taxon>
    </lineage>
</organism>
<evidence type="ECO:0000256" key="6">
    <source>
        <dbReference type="ARBA" id="ARBA00023242"/>
    </source>
</evidence>
<dbReference type="GO" id="GO:0046872">
    <property type="term" value="F:metal ion binding"/>
    <property type="evidence" value="ECO:0007669"/>
    <property type="project" value="UniProtKB-KW"/>
</dbReference>
<dbReference type="AlphaFoldDB" id="A0A9W8XUW6"/>
<dbReference type="Proteomes" id="UP001140513">
    <property type="component" value="Unassembled WGS sequence"/>
</dbReference>
<keyword evidence="5" id="KW-0804">Transcription</keyword>
<evidence type="ECO:0000313" key="8">
    <source>
        <dbReference type="EMBL" id="KAJ4359998.1"/>
    </source>
</evidence>
<evidence type="ECO:0000256" key="3">
    <source>
        <dbReference type="ARBA" id="ARBA00023015"/>
    </source>
</evidence>
<evidence type="ECO:0000256" key="5">
    <source>
        <dbReference type="ARBA" id="ARBA00023163"/>
    </source>
</evidence>
<dbReference type="PANTHER" id="PTHR36206:SF4">
    <property type="entry name" value="HYPOTHETICAL CONSERVED PROTEIN (EUROFUNG)-RELATED"/>
    <property type="match status" value="1"/>
</dbReference>
<dbReference type="GO" id="GO:0003677">
    <property type="term" value="F:DNA binding"/>
    <property type="evidence" value="ECO:0007669"/>
    <property type="project" value="UniProtKB-KW"/>
</dbReference>
<name>A0A9W8XUW6_9PLEO</name>
<comment type="caution">
    <text evidence="8">The sequence shown here is derived from an EMBL/GenBank/DDBJ whole genome shotgun (WGS) entry which is preliminary data.</text>
</comment>
<evidence type="ECO:0000313" key="9">
    <source>
        <dbReference type="Proteomes" id="UP001140513"/>
    </source>
</evidence>
<evidence type="ECO:0008006" key="10">
    <source>
        <dbReference type="Google" id="ProtNLM"/>
    </source>
</evidence>
<gene>
    <name evidence="8" type="ORF">N0V89_000557</name>
</gene>
<evidence type="ECO:0000256" key="1">
    <source>
        <dbReference type="ARBA" id="ARBA00022723"/>
    </source>
</evidence>
<dbReference type="InterPro" id="IPR021858">
    <property type="entry name" value="Fun_TF"/>
</dbReference>
<dbReference type="OrthoDB" id="2593732at2759"/>
<feature type="compositionally biased region" description="Low complexity" evidence="7">
    <location>
        <begin position="434"/>
        <end position="452"/>
    </location>
</feature>
<protein>
    <recommendedName>
        <fullName evidence="10">Zn(2)-C6 fungal-type domain-containing protein</fullName>
    </recommendedName>
</protein>
<dbReference type="GeneID" id="80904087"/>
<keyword evidence="4" id="KW-0238">DNA-binding</keyword>
<evidence type="ECO:0000256" key="4">
    <source>
        <dbReference type="ARBA" id="ARBA00023125"/>
    </source>
</evidence>
<keyword evidence="9" id="KW-1185">Reference proteome</keyword>
<keyword evidence="1" id="KW-0479">Metal-binding</keyword>
<feature type="region of interest" description="Disordered" evidence="7">
    <location>
        <begin position="434"/>
        <end position="468"/>
    </location>
</feature>
<accession>A0A9W8XUW6</accession>
<keyword evidence="2" id="KW-0862">Zinc</keyword>
<evidence type="ECO:0000256" key="7">
    <source>
        <dbReference type="SAM" id="MobiDB-lite"/>
    </source>
</evidence>